<dbReference type="PANTHER" id="PTHR32432:SF3">
    <property type="entry name" value="ETHANOLAMINE UTILIZATION PROTEIN EUTJ"/>
    <property type="match status" value="1"/>
</dbReference>
<comment type="caution">
    <text evidence="2">The sequence shown here is derived from an EMBL/GenBank/DDBJ whole genome shotgun (WGS) entry which is preliminary data.</text>
</comment>
<dbReference type="NCBIfam" id="TIGR01175">
    <property type="entry name" value="pilM"/>
    <property type="match status" value="1"/>
</dbReference>
<evidence type="ECO:0000259" key="1">
    <source>
        <dbReference type="SMART" id="SM00842"/>
    </source>
</evidence>
<feature type="domain" description="SHS2" evidence="1">
    <location>
        <begin position="14"/>
        <end position="179"/>
    </location>
</feature>
<dbReference type="InterPro" id="IPR043129">
    <property type="entry name" value="ATPase_NBD"/>
</dbReference>
<dbReference type="InterPro" id="IPR050696">
    <property type="entry name" value="FtsA/MreB"/>
</dbReference>
<dbReference type="PIRSF" id="PIRSF019169">
    <property type="entry name" value="PilM"/>
    <property type="match status" value="1"/>
</dbReference>
<dbReference type="Gene3D" id="3.30.1490.300">
    <property type="match status" value="1"/>
</dbReference>
<protein>
    <submittedName>
        <fullName evidence="2">Type IV pilus assembly protein PilM</fullName>
    </submittedName>
</protein>
<dbReference type="Proteomes" id="UP000285655">
    <property type="component" value="Unassembled WGS sequence"/>
</dbReference>
<dbReference type="SMART" id="SM00842">
    <property type="entry name" value="FtsA"/>
    <property type="match status" value="1"/>
</dbReference>
<dbReference type="InterPro" id="IPR003494">
    <property type="entry name" value="SHS2_FtsA"/>
</dbReference>
<organism evidence="2 3">
    <name type="scientific">candidate division WS5 bacterium</name>
    <dbReference type="NCBI Taxonomy" id="2093353"/>
    <lineage>
        <taxon>Bacteria</taxon>
        <taxon>candidate division WS5</taxon>
    </lineage>
</organism>
<dbReference type="InterPro" id="IPR005883">
    <property type="entry name" value="PilM"/>
</dbReference>
<evidence type="ECO:0000313" key="3">
    <source>
        <dbReference type="Proteomes" id="UP000285655"/>
    </source>
</evidence>
<name>A0A419DEW9_9BACT</name>
<dbReference type="CDD" id="cd24049">
    <property type="entry name" value="ASKHA_NBD_PilM"/>
    <property type="match status" value="1"/>
</dbReference>
<dbReference type="AlphaFoldDB" id="A0A419DEW9"/>
<reference evidence="2 3" key="1">
    <citation type="journal article" date="2017" name="ISME J.">
        <title>Energy and carbon metabolisms in a deep terrestrial subsurface fluid microbial community.</title>
        <authorList>
            <person name="Momper L."/>
            <person name="Jungbluth S.P."/>
            <person name="Lee M.D."/>
            <person name="Amend J.P."/>
        </authorList>
    </citation>
    <scope>NUCLEOTIDE SEQUENCE [LARGE SCALE GENOMIC DNA]</scope>
    <source>
        <strain evidence="2">SURF_29</strain>
    </source>
</reference>
<accession>A0A419DEW9</accession>
<dbReference type="SUPFAM" id="SSF53067">
    <property type="entry name" value="Actin-like ATPase domain"/>
    <property type="match status" value="2"/>
</dbReference>
<dbReference type="Gene3D" id="3.30.420.40">
    <property type="match status" value="2"/>
</dbReference>
<dbReference type="PANTHER" id="PTHR32432">
    <property type="entry name" value="CELL DIVISION PROTEIN FTSA-RELATED"/>
    <property type="match status" value="1"/>
</dbReference>
<dbReference type="Pfam" id="PF11104">
    <property type="entry name" value="PilM_2"/>
    <property type="match status" value="1"/>
</dbReference>
<dbReference type="GO" id="GO:0051301">
    <property type="term" value="P:cell division"/>
    <property type="evidence" value="ECO:0007669"/>
    <property type="project" value="InterPro"/>
</dbReference>
<proteinExistence type="predicted"/>
<gene>
    <name evidence="2" type="primary">pilM</name>
    <name evidence="2" type="ORF">C4544_02500</name>
</gene>
<sequence>MVLGLNIIRENTDCFGLDVGTSSIKAVQLKKSFGKFELVSFGSASLEENVSQSDSDVDKKRVAEEIKKLVHSMHLVTKNVIMSLPGSTVFTTVINIPKMPMAELKKAVSYQAEQNIPLKISEVQIDWQVVGEVPAKNELLVMVIAAPKTKTQKTADLAQGAGLELSAVEINSIASARALQTNDPLYMIVDIGTFNTELTVVRQAVVTLTRTVPVGGQVITRAIAQSLGLEEGQAEQFKRKFGIEQDKMEGQIYKASRSVLNNLKEEIDRSVKYYGEQFGENIQNLKLTGGGSKTLGIQKFLADELNMNVVYGNPWEMVVHKQDVNNQLAGNAPDFAVAVGLAMRGL</sequence>
<dbReference type="EMBL" id="QZJW01000017">
    <property type="protein sequence ID" value="RJO61580.1"/>
    <property type="molecule type" value="Genomic_DNA"/>
</dbReference>
<evidence type="ECO:0000313" key="2">
    <source>
        <dbReference type="EMBL" id="RJO61580.1"/>
    </source>
</evidence>